<dbReference type="EMBL" id="BLLF01003048">
    <property type="protein sequence ID" value="GFH26180.1"/>
    <property type="molecule type" value="Genomic_DNA"/>
</dbReference>
<dbReference type="Proteomes" id="UP000485058">
    <property type="component" value="Unassembled WGS sequence"/>
</dbReference>
<keyword evidence="3" id="KW-1185">Reference proteome</keyword>
<evidence type="ECO:0000256" key="1">
    <source>
        <dbReference type="SAM" id="MobiDB-lite"/>
    </source>
</evidence>
<protein>
    <submittedName>
        <fullName evidence="2">Uncharacterized protein</fullName>
    </submittedName>
</protein>
<reference evidence="2 3" key="1">
    <citation type="submission" date="2020-02" db="EMBL/GenBank/DDBJ databases">
        <title>Draft genome sequence of Haematococcus lacustris strain NIES-144.</title>
        <authorList>
            <person name="Morimoto D."/>
            <person name="Nakagawa S."/>
            <person name="Yoshida T."/>
            <person name="Sawayama S."/>
        </authorList>
    </citation>
    <scope>NUCLEOTIDE SEQUENCE [LARGE SCALE GENOMIC DNA]</scope>
    <source>
        <strain evidence="2 3">NIES-144</strain>
    </source>
</reference>
<evidence type="ECO:0000313" key="3">
    <source>
        <dbReference type="Proteomes" id="UP000485058"/>
    </source>
</evidence>
<dbReference type="AlphaFoldDB" id="A0A699ZYA0"/>
<comment type="caution">
    <text evidence="2">The sequence shown here is derived from an EMBL/GenBank/DDBJ whole genome shotgun (WGS) entry which is preliminary data.</text>
</comment>
<accession>A0A699ZYA0</accession>
<name>A0A699ZYA0_HAELA</name>
<evidence type="ECO:0000313" key="2">
    <source>
        <dbReference type="EMBL" id="GFH26180.1"/>
    </source>
</evidence>
<sequence>MDVDGAEAQGPGLEADAAPTAVEAELGLS</sequence>
<feature type="non-terminal residue" evidence="2">
    <location>
        <position position="1"/>
    </location>
</feature>
<gene>
    <name evidence="2" type="ORF">HaLaN_24284</name>
</gene>
<organism evidence="2 3">
    <name type="scientific">Haematococcus lacustris</name>
    <name type="common">Green alga</name>
    <name type="synonym">Haematococcus pluvialis</name>
    <dbReference type="NCBI Taxonomy" id="44745"/>
    <lineage>
        <taxon>Eukaryota</taxon>
        <taxon>Viridiplantae</taxon>
        <taxon>Chlorophyta</taxon>
        <taxon>core chlorophytes</taxon>
        <taxon>Chlorophyceae</taxon>
        <taxon>CS clade</taxon>
        <taxon>Chlamydomonadales</taxon>
        <taxon>Haematococcaceae</taxon>
        <taxon>Haematococcus</taxon>
    </lineage>
</organism>
<proteinExistence type="predicted"/>
<feature type="region of interest" description="Disordered" evidence="1">
    <location>
        <begin position="1"/>
        <end position="29"/>
    </location>
</feature>